<organism evidence="1 2">
    <name type="scientific">Modestobacter italicus (strain DSM 44449 / CECT 9708 / BC 501)</name>
    <dbReference type="NCBI Taxonomy" id="2732864"/>
    <lineage>
        <taxon>Bacteria</taxon>
        <taxon>Bacillati</taxon>
        <taxon>Actinomycetota</taxon>
        <taxon>Actinomycetes</taxon>
        <taxon>Geodermatophilales</taxon>
        <taxon>Geodermatophilaceae</taxon>
        <taxon>Modestobacter</taxon>
    </lineage>
</organism>
<evidence type="ECO:0008006" key="3">
    <source>
        <dbReference type="Google" id="ProtNLM"/>
    </source>
</evidence>
<dbReference type="STRING" id="477641.MODMU_2323"/>
<protein>
    <recommendedName>
        <fullName evidence="3">STAS domain-containing protein</fullName>
    </recommendedName>
</protein>
<dbReference type="Proteomes" id="UP000006461">
    <property type="component" value="Chromosome"/>
</dbReference>
<sequence length="113" mass="11714">MTSPLSAGSAARGVVRLLNTSNGRALCLAGQVDEAVVAAFVQRYGREPARVDRIEAGSVTSLSEPALDLVLEHLAAAELAGRPVMVLRTPLVERLLATARAAQAPWAGATARA</sequence>
<evidence type="ECO:0000313" key="1">
    <source>
        <dbReference type="EMBL" id="CCH87755.1"/>
    </source>
</evidence>
<dbReference type="OrthoDB" id="5198113at2"/>
<dbReference type="KEGG" id="mmar:MODMU_2323"/>
<gene>
    <name evidence="1" type="ordered locus">MODMU_2323</name>
</gene>
<dbReference type="AlphaFoldDB" id="I4EWJ2"/>
<keyword evidence="2" id="KW-1185">Reference proteome</keyword>
<dbReference type="EMBL" id="FO203431">
    <property type="protein sequence ID" value="CCH87755.1"/>
    <property type="molecule type" value="Genomic_DNA"/>
</dbReference>
<accession>I4EWJ2</accession>
<name>I4EWJ2_MODI5</name>
<evidence type="ECO:0000313" key="2">
    <source>
        <dbReference type="Proteomes" id="UP000006461"/>
    </source>
</evidence>
<reference evidence="1 2" key="1">
    <citation type="journal article" date="2012" name="J. Bacteriol.">
        <title>Genome Sequence of Radiation-Resistant Modestobacter marinus Strain BC501, a Representative Actinobacterium That Thrives on Calcareous Stone Surfaces.</title>
        <authorList>
            <person name="Normand P."/>
            <person name="Gury J."/>
            <person name="Pujic P."/>
            <person name="Chouaia B."/>
            <person name="Crotti E."/>
            <person name="Brusetti L."/>
            <person name="Daffonchio D."/>
            <person name="Vacherie B."/>
            <person name="Barbe V."/>
            <person name="Medigue C."/>
            <person name="Calteau A."/>
            <person name="Ghodhbane-Gtari F."/>
            <person name="Essoussi I."/>
            <person name="Nouioui I."/>
            <person name="Abbassi-Ghozzi I."/>
            <person name="Gtari M."/>
        </authorList>
    </citation>
    <scope>NUCLEOTIDE SEQUENCE [LARGE SCALE GENOMIC DNA]</scope>
    <source>
        <strain evidence="2">BC 501</strain>
    </source>
</reference>
<dbReference type="HOGENOM" id="CLU_2142313_0_0_11"/>
<proteinExistence type="predicted"/>
<dbReference type="OMA" id="SNGRALC"/>